<comment type="caution">
    <text evidence="1">The sequence shown here is derived from an EMBL/GenBank/DDBJ whole genome shotgun (WGS) entry which is preliminary data.</text>
</comment>
<dbReference type="Proteomes" id="UP000297288">
    <property type="component" value="Unassembled WGS sequence"/>
</dbReference>
<dbReference type="EMBL" id="SRME01000001">
    <property type="protein sequence ID" value="TGG88989.1"/>
    <property type="molecule type" value="Genomic_DNA"/>
</dbReference>
<organism evidence="1 2">
    <name type="scientific">Geotoga petraea</name>
    <dbReference type="NCBI Taxonomy" id="28234"/>
    <lineage>
        <taxon>Bacteria</taxon>
        <taxon>Thermotogati</taxon>
        <taxon>Thermotogota</taxon>
        <taxon>Thermotogae</taxon>
        <taxon>Petrotogales</taxon>
        <taxon>Petrotogaceae</taxon>
        <taxon>Geotoga</taxon>
    </lineage>
</organism>
<name>A0A4Z0W388_9BACT</name>
<evidence type="ECO:0000313" key="2">
    <source>
        <dbReference type="Proteomes" id="UP000297288"/>
    </source>
</evidence>
<dbReference type="AlphaFoldDB" id="A0A4Z0W388"/>
<accession>A0A4Z0W388</accession>
<reference evidence="1 2" key="1">
    <citation type="submission" date="2019-04" db="EMBL/GenBank/DDBJ databases">
        <title>Draft genome sequence data and analysis of a Fermenting Bacterium, Geotoga petraea strain HO-Geo1, isolated from heavy-oil petroleum reservoir in Russia.</title>
        <authorList>
            <person name="Grouzdev D.S."/>
            <person name="Semenova E.M."/>
            <person name="Sokolova D.S."/>
            <person name="Tourova T.P."/>
            <person name="Poltaraus A.B."/>
            <person name="Nazina T.N."/>
        </authorList>
    </citation>
    <scope>NUCLEOTIDE SEQUENCE [LARGE SCALE GENOMIC DNA]</scope>
    <source>
        <strain evidence="1 2">HO-Geo1</strain>
    </source>
</reference>
<proteinExistence type="predicted"/>
<sequence>MKYINKILELVSTIGTPSFHSLLGELLITETKSSKLLIVRNIEKSWVILDAQDVTPKKLEFNDLEELLQEYPDLFPFEFSFSTFILCDGRFEDENNIQYLNNAFAKEENLYEKNRLETVIDRLSYQLSAIKSLVLNLSEPLKEDDFIEIIQSTLSEMLFGGVYTYKISGMQANLFSKIGFYELDWNSIFLDEILLSTVEMGSILLLEDVDGLDAYKDKKIKAVFPVGSLENDAYLIFILRDTFIEQEERLFISTIHKIIEHFYIKQFLELIDFKEQINLKTLRLFQIFDKLLEMLKDPTEIENKFVSGIKNLSEVHSLTKYDHDENLPVGVYSNKEIEDIKCDFLIIYPSEENIEHKKEMCINLNESIRENNLELMNLFSLILESYETLLNIDKEGI</sequence>
<gene>
    <name evidence="1" type="ORF">E4650_01985</name>
</gene>
<protein>
    <submittedName>
        <fullName evidence="1">Uncharacterized protein</fullName>
    </submittedName>
</protein>
<dbReference type="OrthoDB" id="47413at2"/>
<evidence type="ECO:0000313" key="1">
    <source>
        <dbReference type="EMBL" id="TGG88989.1"/>
    </source>
</evidence>
<dbReference type="RefSeq" id="WP_135402545.1">
    <property type="nucleotide sequence ID" value="NZ_SRME01000001.1"/>
</dbReference>